<reference evidence="2" key="1">
    <citation type="submission" date="2021-02" db="EMBL/GenBank/DDBJ databases">
        <authorList>
            <person name="Nowell W R."/>
        </authorList>
    </citation>
    <scope>NUCLEOTIDE SEQUENCE</scope>
</reference>
<evidence type="ECO:0000313" key="1">
    <source>
        <dbReference type="EMBL" id="CAF0975903.1"/>
    </source>
</evidence>
<accession>A0A8S2INT3</accession>
<evidence type="ECO:0000313" key="3">
    <source>
        <dbReference type="Proteomes" id="UP000682733"/>
    </source>
</evidence>
<evidence type="ECO:0000313" key="2">
    <source>
        <dbReference type="EMBL" id="CAF3746640.1"/>
    </source>
</evidence>
<protein>
    <submittedName>
        <fullName evidence="2">Uncharacterized protein</fullName>
    </submittedName>
</protein>
<comment type="caution">
    <text evidence="2">The sequence shown here is derived from an EMBL/GenBank/DDBJ whole genome shotgun (WGS) entry which is preliminary data.</text>
</comment>
<dbReference type="Proteomes" id="UP000677228">
    <property type="component" value="Unassembled WGS sequence"/>
</dbReference>
<sequence length="151" mass="17343">MCLPSQGCCMGHMHGQWSCCGPPHRLAFTTAEPWNFNMTIKYDVYVWDCSSTISTNVSCILSGRWSLDQITFQLTAIPPNITFILAKYSMKNARAEWVSFSPQSNWSVTVPVNRNLNPGEYNINDELQFRYNDNAYAYYFGYGRNPHCPRC</sequence>
<dbReference type="EMBL" id="CAJNOK010005526">
    <property type="protein sequence ID" value="CAF0975903.1"/>
    <property type="molecule type" value="Genomic_DNA"/>
</dbReference>
<name>A0A8S2INT3_9BILA</name>
<dbReference type="Proteomes" id="UP000682733">
    <property type="component" value="Unassembled WGS sequence"/>
</dbReference>
<proteinExistence type="predicted"/>
<dbReference type="AlphaFoldDB" id="A0A8S2INT3"/>
<organism evidence="2 3">
    <name type="scientific">Didymodactylos carnosus</name>
    <dbReference type="NCBI Taxonomy" id="1234261"/>
    <lineage>
        <taxon>Eukaryota</taxon>
        <taxon>Metazoa</taxon>
        <taxon>Spiralia</taxon>
        <taxon>Gnathifera</taxon>
        <taxon>Rotifera</taxon>
        <taxon>Eurotatoria</taxon>
        <taxon>Bdelloidea</taxon>
        <taxon>Philodinida</taxon>
        <taxon>Philodinidae</taxon>
        <taxon>Didymodactylos</taxon>
    </lineage>
</organism>
<gene>
    <name evidence="1" type="ORF">OVA965_LOCUS13328</name>
    <name evidence="2" type="ORF">TMI583_LOCUS13328</name>
</gene>
<dbReference type="EMBL" id="CAJOBA010005531">
    <property type="protein sequence ID" value="CAF3746640.1"/>
    <property type="molecule type" value="Genomic_DNA"/>
</dbReference>